<accession>A0AAF1DB46</accession>
<dbReference type="Proteomes" id="UP000830719">
    <property type="component" value="Segment"/>
</dbReference>
<evidence type="ECO:0000256" key="1">
    <source>
        <dbReference type="SAM" id="Phobius"/>
    </source>
</evidence>
<keyword evidence="1" id="KW-0812">Transmembrane</keyword>
<name>A0AAF1DB46_9ABAC</name>
<keyword evidence="1" id="KW-1133">Transmembrane helix</keyword>
<dbReference type="RefSeq" id="YP_010799603.1">
    <property type="nucleotide sequence ID" value="NC_076682.1"/>
</dbReference>
<feature type="transmembrane region" description="Helical" evidence="1">
    <location>
        <begin position="15"/>
        <end position="35"/>
    </location>
</feature>
<keyword evidence="3" id="KW-1185">Reference proteome</keyword>
<dbReference type="GeneID" id="80538047"/>
<dbReference type="EMBL" id="MK419956">
    <property type="protein sequence ID" value="QEI03646.1"/>
    <property type="molecule type" value="Genomic_DNA"/>
</dbReference>
<sequence>MMPGKMTWLLISRDYISSFVVVRLMSSSFASRLYILFINVKGYYRYEIISGRV</sequence>
<dbReference type="KEGG" id="vg:80538047"/>
<proteinExistence type="predicted"/>
<evidence type="ECO:0000313" key="3">
    <source>
        <dbReference type="Proteomes" id="UP000830719"/>
    </source>
</evidence>
<organism evidence="2 3">
    <name type="scientific">Rachiplusia nu nucleopolyhedrovirus</name>
    <dbReference type="NCBI Taxonomy" id="2605775"/>
    <lineage>
        <taxon>Viruses</taxon>
        <taxon>Viruses incertae sedis</taxon>
        <taxon>Naldaviricetes</taxon>
        <taxon>Lefavirales</taxon>
        <taxon>Baculoviridae</taxon>
        <taxon>Alphabaculovirus</taxon>
        <taxon>Alphabaculovirus ranus</taxon>
    </lineage>
</organism>
<protein>
    <submittedName>
        <fullName evidence="2">Uncharacterized protein</fullName>
    </submittedName>
</protein>
<keyword evidence="1" id="KW-0472">Membrane</keyword>
<evidence type="ECO:0000313" key="2">
    <source>
        <dbReference type="EMBL" id="QEI03646.1"/>
    </source>
</evidence>
<reference evidence="2" key="1">
    <citation type="submission" date="2019-01" db="EMBL/GenBank/DDBJ databases">
        <authorList>
            <person name="Trentin L.B."/>
            <person name="Santos E.R."/>
            <person name="Silva L.A."/>
            <person name="Sosa-Gomez D.R."/>
            <person name="Ribeiro B.M."/>
            <person name="Ardisson-Araujo D.M.P."/>
        </authorList>
    </citation>
    <scope>NUCLEOTIDE SEQUENCE</scope>
    <source>
        <strain evidence="2">VPN54</strain>
    </source>
</reference>